<feature type="non-terminal residue" evidence="2">
    <location>
        <position position="1"/>
    </location>
</feature>
<feature type="region of interest" description="Disordered" evidence="1">
    <location>
        <begin position="1"/>
        <end position="52"/>
    </location>
</feature>
<evidence type="ECO:0000313" key="2">
    <source>
        <dbReference type="EMBL" id="GAU10753.1"/>
    </source>
</evidence>
<protein>
    <submittedName>
        <fullName evidence="2">Uncharacterized protein</fullName>
    </submittedName>
</protein>
<reference evidence="3" key="1">
    <citation type="journal article" date="2017" name="Front. Plant Sci.">
        <title>Climate Clever Clovers: New Paradigm to Reduce the Environmental Footprint of Ruminants by Breeding Low Methanogenic Forages Utilizing Haplotype Variation.</title>
        <authorList>
            <person name="Kaur P."/>
            <person name="Appels R."/>
            <person name="Bayer P.E."/>
            <person name="Keeble-Gagnere G."/>
            <person name="Wang J."/>
            <person name="Hirakawa H."/>
            <person name="Shirasawa K."/>
            <person name="Vercoe P."/>
            <person name="Stefanova K."/>
            <person name="Durmic Z."/>
            <person name="Nichols P."/>
            <person name="Revell C."/>
            <person name="Isobe S.N."/>
            <person name="Edwards D."/>
            <person name="Erskine W."/>
        </authorList>
    </citation>
    <scope>NUCLEOTIDE SEQUENCE [LARGE SCALE GENOMIC DNA]</scope>
    <source>
        <strain evidence="3">cv. Daliak</strain>
    </source>
</reference>
<comment type="caution">
    <text evidence="2">The sequence shown here is derived from an EMBL/GenBank/DDBJ whole genome shotgun (WGS) entry which is preliminary data.</text>
</comment>
<feature type="non-terminal residue" evidence="2">
    <location>
        <position position="143"/>
    </location>
</feature>
<proteinExistence type="predicted"/>
<name>A0A1B5Z9F8_TRISU</name>
<evidence type="ECO:0000256" key="1">
    <source>
        <dbReference type="SAM" id="MobiDB-lite"/>
    </source>
</evidence>
<dbReference type="OrthoDB" id="1434603at2759"/>
<dbReference type="Proteomes" id="UP000242715">
    <property type="component" value="Unassembled WGS sequence"/>
</dbReference>
<dbReference type="AlphaFoldDB" id="A0A1B5Z9F8"/>
<feature type="compositionally biased region" description="Low complexity" evidence="1">
    <location>
        <begin position="1"/>
        <end position="16"/>
    </location>
</feature>
<organism evidence="2 3">
    <name type="scientific">Trifolium subterraneum</name>
    <name type="common">Subterranean clover</name>
    <dbReference type="NCBI Taxonomy" id="3900"/>
    <lineage>
        <taxon>Eukaryota</taxon>
        <taxon>Viridiplantae</taxon>
        <taxon>Streptophyta</taxon>
        <taxon>Embryophyta</taxon>
        <taxon>Tracheophyta</taxon>
        <taxon>Spermatophyta</taxon>
        <taxon>Magnoliopsida</taxon>
        <taxon>eudicotyledons</taxon>
        <taxon>Gunneridae</taxon>
        <taxon>Pentapetalae</taxon>
        <taxon>rosids</taxon>
        <taxon>fabids</taxon>
        <taxon>Fabales</taxon>
        <taxon>Fabaceae</taxon>
        <taxon>Papilionoideae</taxon>
        <taxon>50 kb inversion clade</taxon>
        <taxon>NPAAA clade</taxon>
        <taxon>Hologalegina</taxon>
        <taxon>IRL clade</taxon>
        <taxon>Trifolieae</taxon>
        <taxon>Trifolium</taxon>
    </lineage>
</organism>
<sequence>SSSVPVASGQSSPSPSIEVTGERRAVEEVDVDQRPPKHPRVEGGGGVVSGPRGLVPGRAAAEFILPPAMGHDCLLDGKTTVKIPEADRTILASMGPESLRNVVAESSVAVFKLLEVATFLNGRESKYLRERDEARALAKDFGG</sequence>
<evidence type="ECO:0000313" key="3">
    <source>
        <dbReference type="Proteomes" id="UP000242715"/>
    </source>
</evidence>
<feature type="compositionally biased region" description="Basic and acidic residues" evidence="1">
    <location>
        <begin position="20"/>
        <end position="41"/>
    </location>
</feature>
<dbReference type="EMBL" id="BCLP01059483">
    <property type="protein sequence ID" value="GAU10753.1"/>
    <property type="molecule type" value="Genomic_DNA"/>
</dbReference>
<accession>A0A1B5Z9F8</accession>
<gene>
    <name evidence="2" type="ORF">TSUD_426470</name>
</gene>
<keyword evidence="3" id="KW-1185">Reference proteome</keyword>